<dbReference type="GO" id="GO:0005886">
    <property type="term" value="C:plasma membrane"/>
    <property type="evidence" value="ECO:0007669"/>
    <property type="project" value="UniProtKB-SubCell"/>
</dbReference>
<dbReference type="InterPro" id="IPR050790">
    <property type="entry name" value="ExbB/TolQ_transport"/>
</dbReference>
<feature type="transmembrane region" description="Helical" evidence="8">
    <location>
        <begin position="168"/>
        <end position="192"/>
    </location>
</feature>
<feature type="transmembrane region" description="Helical" evidence="8">
    <location>
        <begin position="127"/>
        <end position="148"/>
    </location>
</feature>
<name>A0AAE9ZYP1_9BACT</name>
<keyword evidence="4 8" id="KW-1133">Transmembrane helix</keyword>
<evidence type="ECO:0000256" key="7">
    <source>
        <dbReference type="SAM" id="MobiDB-lite"/>
    </source>
</evidence>
<gene>
    <name evidence="10" type="ORF">PXH66_02260</name>
</gene>
<reference evidence="10" key="1">
    <citation type="submission" date="2023-03" db="EMBL/GenBank/DDBJ databases">
        <title>Lomoglobus Profundus gen. nov., sp. nov., a novel member of the phylum Verrucomicrobia, isolated from deep-marine sediment of South China Sea.</title>
        <authorList>
            <person name="Ahmad T."/>
            <person name="Ishaq S.E."/>
            <person name="Wang F."/>
        </authorList>
    </citation>
    <scope>NUCLEOTIDE SEQUENCE</scope>
    <source>
        <strain evidence="10">LMO-M01</strain>
    </source>
</reference>
<feature type="region of interest" description="Disordered" evidence="7">
    <location>
        <begin position="409"/>
        <end position="447"/>
    </location>
</feature>
<evidence type="ECO:0000256" key="4">
    <source>
        <dbReference type="ARBA" id="ARBA00022989"/>
    </source>
</evidence>
<sequence>MRNLIKSALVASVATIALWVVLRFTLSSEAWFHAFLFERSPVQWLSIAMFIFGADVLIAKARRLAAEQRHLTHAQWQTHDAAATADSVVRRRVSAMAELAQHHSPSFCQDTAKDLSEEDMRAVNESFVLPADVIGTLPLVGFFGTVWGLSKGLYNNFVLQGEDSTNSFANAIGTAFDTTLLALFLTIALTIAQSLLRRAEIALLERLDHFVEDHLLKLDATGTSPIPSSNDPRVWLDEFGIDPAELIGYLRGKLGSMATDLNVLSATNEKLTAALESFNATPPAAPDPGPQLEALATALRDSSAQAATAAREQLAKLDQLDTLTASSSAAATTLTAVLAQLEKARGDAATAESALQQAVTASGEQVAAQIGEASSSQLTTLDALKQLAAAQQSTIDALEQHAAAHGRALSDLQATGDAAHQRTQELVQRPKTFTVTAAPERADEPSA</sequence>
<organism evidence="10 11">
    <name type="scientific">Synoicihabitans lomoniglobus</name>
    <dbReference type="NCBI Taxonomy" id="2909285"/>
    <lineage>
        <taxon>Bacteria</taxon>
        <taxon>Pseudomonadati</taxon>
        <taxon>Verrucomicrobiota</taxon>
        <taxon>Opitutia</taxon>
        <taxon>Opitutales</taxon>
        <taxon>Opitutaceae</taxon>
        <taxon>Synoicihabitans</taxon>
    </lineage>
</organism>
<dbReference type="Pfam" id="PF01618">
    <property type="entry name" value="MotA_ExbB"/>
    <property type="match status" value="1"/>
</dbReference>
<evidence type="ECO:0000259" key="9">
    <source>
        <dbReference type="Pfam" id="PF01618"/>
    </source>
</evidence>
<feature type="transmembrane region" description="Helical" evidence="8">
    <location>
        <begin position="42"/>
        <end position="59"/>
    </location>
</feature>
<keyword evidence="11" id="KW-1185">Reference proteome</keyword>
<comment type="subcellular location">
    <subcellularLocation>
        <location evidence="1">Cell membrane</location>
        <topology evidence="1">Multi-pass membrane protein</topology>
    </subcellularLocation>
    <subcellularLocation>
        <location evidence="6">Membrane</location>
        <topology evidence="6">Multi-pass membrane protein</topology>
    </subcellularLocation>
</comment>
<dbReference type="InterPro" id="IPR002898">
    <property type="entry name" value="MotA_ExbB_proton_chnl"/>
</dbReference>
<accession>A0AAE9ZYP1</accession>
<dbReference type="KEGG" id="slom:PXH66_02260"/>
<evidence type="ECO:0000256" key="8">
    <source>
        <dbReference type="SAM" id="Phobius"/>
    </source>
</evidence>
<dbReference type="PANTHER" id="PTHR30625">
    <property type="entry name" value="PROTEIN TOLQ"/>
    <property type="match status" value="1"/>
</dbReference>
<dbReference type="AlphaFoldDB" id="A0AAE9ZYP1"/>
<evidence type="ECO:0000256" key="2">
    <source>
        <dbReference type="ARBA" id="ARBA00022475"/>
    </source>
</evidence>
<keyword evidence="5 8" id="KW-0472">Membrane</keyword>
<keyword evidence="6" id="KW-0813">Transport</keyword>
<keyword evidence="2" id="KW-1003">Cell membrane</keyword>
<dbReference type="RefSeq" id="WP_330930199.1">
    <property type="nucleotide sequence ID" value="NZ_CP119075.1"/>
</dbReference>
<evidence type="ECO:0000256" key="5">
    <source>
        <dbReference type="ARBA" id="ARBA00023136"/>
    </source>
</evidence>
<keyword evidence="3 8" id="KW-0812">Transmembrane</keyword>
<dbReference type="EMBL" id="CP119075">
    <property type="protein sequence ID" value="WED65669.1"/>
    <property type="molecule type" value="Genomic_DNA"/>
</dbReference>
<evidence type="ECO:0000313" key="11">
    <source>
        <dbReference type="Proteomes" id="UP001218638"/>
    </source>
</evidence>
<feature type="domain" description="MotA/TolQ/ExbB proton channel" evidence="9">
    <location>
        <begin position="86"/>
        <end position="199"/>
    </location>
</feature>
<dbReference type="GO" id="GO:0017038">
    <property type="term" value="P:protein import"/>
    <property type="evidence" value="ECO:0007669"/>
    <property type="project" value="TreeGrafter"/>
</dbReference>
<dbReference type="Proteomes" id="UP001218638">
    <property type="component" value="Chromosome"/>
</dbReference>
<dbReference type="PANTHER" id="PTHR30625:SF11">
    <property type="entry name" value="MOTA_TOLQ_EXBB PROTON CHANNEL DOMAIN-CONTAINING PROTEIN"/>
    <property type="match status" value="1"/>
</dbReference>
<evidence type="ECO:0000313" key="10">
    <source>
        <dbReference type="EMBL" id="WED65669.1"/>
    </source>
</evidence>
<keyword evidence="6" id="KW-0653">Protein transport</keyword>
<evidence type="ECO:0000256" key="1">
    <source>
        <dbReference type="ARBA" id="ARBA00004651"/>
    </source>
</evidence>
<protein>
    <submittedName>
        <fullName evidence="10">MotA/TolQ/ExbB proton channel family protein</fullName>
    </submittedName>
</protein>
<evidence type="ECO:0000256" key="3">
    <source>
        <dbReference type="ARBA" id="ARBA00022692"/>
    </source>
</evidence>
<evidence type="ECO:0000256" key="6">
    <source>
        <dbReference type="RuleBase" id="RU004057"/>
    </source>
</evidence>
<comment type="similarity">
    <text evidence="6">Belongs to the exbB/tolQ family.</text>
</comment>
<proteinExistence type="inferred from homology"/>